<feature type="non-terminal residue" evidence="1">
    <location>
        <position position="258"/>
    </location>
</feature>
<accession>A0A0C9ZKB1</accession>
<dbReference type="AlphaFoldDB" id="A0A0C9ZKB1"/>
<sequence length="258" mass="29060">YKLFCEQFPDTYRQILAVYKDTVVLGNAEKTIAQCQQLFHSTSKRFVQLFNSIAKCHTFEGVFLLAGSVVNQDGGIGYMHTTPGAENFFLEWCHADKDEMVGHFKAHIYSRSSLAMVVEVFDSTEYVLLLNYIANSLFSLVERRCNWASGRLFPWKNLLKSLAKSSIICYNFPDKVLFPGEERQPCPKSGSKGISDLTLVECSTLIATLTDKSKHGLHFIVKPDLHGSPVIYGAPLDPDLKHAFAKRMYANLKCNHHG</sequence>
<dbReference type="Proteomes" id="UP000054018">
    <property type="component" value="Unassembled WGS sequence"/>
</dbReference>
<organism evidence="1 2">
    <name type="scientific">Pisolithus microcarpus 441</name>
    <dbReference type="NCBI Taxonomy" id="765257"/>
    <lineage>
        <taxon>Eukaryota</taxon>
        <taxon>Fungi</taxon>
        <taxon>Dikarya</taxon>
        <taxon>Basidiomycota</taxon>
        <taxon>Agaricomycotina</taxon>
        <taxon>Agaricomycetes</taxon>
        <taxon>Agaricomycetidae</taxon>
        <taxon>Boletales</taxon>
        <taxon>Sclerodermatineae</taxon>
        <taxon>Pisolithaceae</taxon>
        <taxon>Pisolithus</taxon>
    </lineage>
</organism>
<reference evidence="2" key="2">
    <citation type="submission" date="2015-01" db="EMBL/GenBank/DDBJ databases">
        <title>Evolutionary Origins and Diversification of the Mycorrhizal Mutualists.</title>
        <authorList>
            <consortium name="DOE Joint Genome Institute"/>
            <consortium name="Mycorrhizal Genomics Consortium"/>
            <person name="Kohler A."/>
            <person name="Kuo A."/>
            <person name="Nagy L.G."/>
            <person name="Floudas D."/>
            <person name="Copeland A."/>
            <person name="Barry K.W."/>
            <person name="Cichocki N."/>
            <person name="Veneault-Fourrey C."/>
            <person name="LaButti K."/>
            <person name="Lindquist E.A."/>
            <person name="Lipzen A."/>
            <person name="Lundell T."/>
            <person name="Morin E."/>
            <person name="Murat C."/>
            <person name="Riley R."/>
            <person name="Ohm R."/>
            <person name="Sun H."/>
            <person name="Tunlid A."/>
            <person name="Henrissat B."/>
            <person name="Grigoriev I.V."/>
            <person name="Hibbett D.S."/>
            <person name="Martin F."/>
        </authorList>
    </citation>
    <scope>NUCLEOTIDE SEQUENCE [LARGE SCALE GENOMIC DNA]</scope>
    <source>
        <strain evidence="2">441</strain>
    </source>
</reference>
<feature type="non-terminal residue" evidence="1">
    <location>
        <position position="1"/>
    </location>
</feature>
<reference evidence="1 2" key="1">
    <citation type="submission" date="2014-04" db="EMBL/GenBank/DDBJ databases">
        <authorList>
            <consortium name="DOE Joint Genome Institute"/>
            <person name="Kuo A."/>
            <person name="Kohler A."/>
            <person name="Costa M.D."/>
            <person name="Nagy L.G."/>
            <person name="Floudas D."/>
            <person name="Copeland A."/>
            <person name="Barry K.W."/>
            <person name="Cichocki N."/>
            <person name="Veneault-Fourrey C."/>
            <person name="LaButti K."/>
            <person name="Lindquist E.A."/>
            <person name="Lipzen A."/>
            <person name="Lundell T."/>
            <person name="Morin E."/>
            <person name="Murat C."/>
            <person name="Sun H."/>
            <person name="Tunlid A."/>
            <person name="Henrissat B."/>
            <person name="Grigoriev I.V."/>
            <person name="Hibbett D.S."/>
            <person name="Martin F."/>
            <person name="Nordberg H.P."/>
            <person name="Cantor M.N."/>
            <person name="Hua S.X."/>
        </authorList>
    </citation>
    <scope>NUCLEOTIDE SEQUENCE [LARGE SCALE GENOMIC DNA]</scope>
    <source>
        <strain evidence="1 2">441</strain>
    </source>
</reference>
<dbReference type="HOGENOM" id="CLU_059987_0_0_1"/>
<name>A0A0C9ZKB1_9AGAM</name>
<evidence type="ECO:0000313" key="2">
    <source>
        <dbReference type="Proteomes" id="UP000054018"/>
    </source>
</evidence>
<protein>
    <submittedName>
        <fullName evidence="1">Uncharacterized protein</fullName>
    </submittedName>
</protein>
<dbReference type="EMBL" id="KN833766">
    <property type="protein sequence ID" value="KIK20358.1"/>
    <property type="molecule type" value="Genomic_DNA"/>
</dbReference>
<dbReference type="OrthoDB" id="2665953at2759"/>
<evidence type="ECO:0000313" key="1">
    <source>
        <dbReference type="EMBL" id="KIK20358.1"/>
    </source>
</evidence>
<gene>
    <name evidence="1" type="ORF">PISMIDRAFT_39028</name>
</gene>
<keyword evidence="2" id="KW-1185">Reference proteome</keyword>
<proteinExistence type="predicted"/>